<organism evidence="2 3">
    <name type="scientific">Acetobacter orientalis</name>
    <dbReference type="NCBI Taxonomy" id="146474"/>
    <lineage>
        <taxon>Bacteria</taxon>
        <taxon>Pseudomonadati</taxon>
        <taxon>Pseudomonadota</taxon>
        <taxon>Alphaproteobacteria</taxon>
        <taxon>Acetobacterales</taxon>
        <taxon>Acetobacteraceae</taxon>
        <taxon>Acetobacter</taxon>
    </lineage>
</organism>
<dbReference type="InterPro" id="IPR029058">
    <property type="entry name" value="AB_hydrolase_fold"/>
</dbReference>
<protein>
    <recommendedName>
        <fullName evidence="1">AB hydrolase-1 domain-containing protein</fullName>
    </recommendedName>
</protein>
<evidence type="ECO:0000259" key="1">
    <source>
        <dbReference type="Pfam" id="PF12697"/>
    </source>
</evidence>
<gene>
    <name evidence="2" type="ORF">HK12_00435</name>
</gene>
<dbReference type="EMBL" id="JOMO01000011">
    <property type="protein sequence ID" value="OUI84406.1"/>
    <property type="molecule type" value="Genomic_DNA"/>
</dbReference>
<accession>A0A252A4P2</accession>
<sequence length="225" mass="24527">MSGLQPVFVHGWACGPEIWHPVQAALGVTDWLSLDLGYFKAPTYQPQSVAATNFLATQDKQPKLFIGHSLGFMWLLSQCKIPEGSRFVGINAFGRFAATQGYEHGVPSRVLQRMQVGLSRNIAQGVNAFRARCHLPEVTEAICQPAALHDGLEFLAQGDVRPSLPQLVQNKSLLVLAGAQDPIVTPALTEAAFPAGVVCHWQAQGGHMLPQTHPQFCAEHIRTFL</sequence>
<comment type="caution">
    <text evidence="2">The sequence shown here is derived from an EMBL/GenBank/DDBJ whole genome shotgun (WGS) entry which is preliminary data.</text>
</comment>
<dbReference type="Gene3D" id="3.40.50.1820">
    <property type="entry name" value="alpha/beta hydrolase"/>
    <property type="match status" value="1"/>
</dbReference>
<feature type="domain" description="AB hydrolase-1" evidence="1">
    <location>
        <begin position="7"/>
        <end position="219"/>
    </location>
</feature>
<dbReference type="Proteomes" id="UP000194639">
    <property type="component" value="Unassembled WGS sequence"/>
</dbReference>
<dbReference type="AlphaFoldDB" id="A0A252A4P2"/>
<evidence type="ECO:0000313" key="3">
    <source>
        <dbReference type="Proteomes" id="UP000194639"/>
    </source>
</evidence>
<dbReference type="Pfam" id="PF12697">
    <property type="entry name" value="Abhydrolase_6"/>
    <property type="match status" value="1"/>
</dbReference>
<dbReference type="RefSeq" id="WP_086551776.1">
    <property type="nucleotide sequence ID" value="NZ_JOMO01000011.1"/>
</dbReference>
<name>A0A252A4P2_9PROT</name>
<dbReference type="InterPro" id="IPR000073">
    <property type="entry name" value="AB_hydrolase_1"/>
</dbReference>
<evidence type="ECO:0000313" key="2">
    <source>
        <dbReference type="EMBL" id="OUI84406.1"/>
    </source>
</evidence>
<proteinExistence type="predicted"/>
<dbReference type="SUPFAM" id="SSF53474">
    <property type="entry name" value="alpha/beta-Hydrolases"/>
    <property type="match status" value="1"/>
</dbReference>
<reference evidence="2 3" key="1">
    <citation type="submission" date="2014-06" db="EMBL/GenBank/DDBJ databases">
        <authorList>
            <person name="Ju J."/>
            <person name="Zhang J."/>
        </authorList>
    </citation>
    <scope>NUCLEOTIDE SEQUENCE [LARGE SCALE GENOMIC DNA]</scope>
    <source>
        <strain evidence="2">DmW_045</strain>
    </source>
</reference>